<organism evidence="1 2">
    <name type="scientific">Gardnerella pickettii JCP8017A</name>
    <dbReference type="NCBI Taxonomy" id="1261062"/>
    <lineage>
        <taxon>Bacteria</taxon>
        <taxon>Bacillati</taxon>
        <taxon>Actinomycetota</taxon>
        <taxon>Actinomycetes</taxon>
        <taxon>Bifidobacteriales</taxon>
        <taxon>Bifidobacteriaceae</taxon>
        <taxon>Gardnerella</taxon>
        <taxon>Gardnerella pickettii</taxon>
    </lineage>
</organism>
<accession>T2PJH0</accession>
<comment type="caution">
    <text evidence="1">The sequence shown here is derived from an EMBL/GenBank/DDBJ whole genome shotgun (WGS) entry which is preliminary data.</text>
</comment>
<proteinExistence type="predicted"/>
<dbReference type="EMBL" id="ATJN01000073">
    <property type="protein sequence ID" value="EPI51327.1"/>
    <property type="molecule type" value="Genomic_DNA"/>
</dbReference>
<gene>
    <name evidence="1" type="ORF">HMPREF1577_01150</name>
</gene>
<evidence type="ECO:0000313" key="2">
    <source>
        <dbReference type="Proteomes" id="UP000015779"/>
    </source>
</evidence>
<sequence length="76" mass="8827">MPEKVSEFKAKVSLYPTRNETRPLNLMWRCYKIQTIEFSLVYSYVQKSTYRIDGVISGIMALDCAIKSGNTKAMRR</sequence>
<dbReference type="Proteomes" id="UP000015779">
    <property type="component" value="Unassembled WGS sequence"/>
</dbReference>
<protein>
    <submittedName>
        <fullName evidence="1">Uncharacterized protein</fullName>
    </submittedName>
</protein>
<dbReference type="HOGENOM" id="CLU_2649284_0_0_11"/>
<evidence type="ECO:0000313" key="1">
    <source>
        <dbReference type="EMBL" id="EPI51327.1"/>
    </source>
</evidence>
<name>T2PJH0_9BIFI</name>
<dbReference type="AlphaFoldDB" id="T2PJH0"/>
<reference evidence="1 2" key="1">
    <citation type="submission" date="2013-06" db="EMBL/GenBank/DDBJ databases">
        <authorList>
            <person name="Weinstock G."/>
            <person name="Sodergren E."/>
            <person name="Lobos E.A."/>
            <person name="Fulton L."/>
            <person name="Fulton R."/>
            <person name="Courtney L."/>
            <person name="Fronick C."/>
            <person name="O'Laughlin M."/>
            <person name="Godfrey J."/>
            <person name="Wilson R.M."/>
            <person name="Miner T."/>
            <person name="Farmer C."/>
            <person name="Delehaunty K."/>
            <person name="Cordes M."/>
            <person name="Minx P."/>
            <person name="Tomlinson C."/>
            <person name="Chen J."/>
            <person name="Wollam A."/>
            <person name="Pepin K.H."/>
            <person name="Bhonagiri V."/>
            <person name="Zhang X."/>
            <person name="Warren W."/>
            <person name="Mitreva M."/>
            <person name="Mardis E.R."/>
            <person name="Wilson R.K."/>
        </authorList>
    </citation>
    <scope>NUCLEOTIDE SEQUENCE [LARGE SCALE GENOMIC DNA]</scope>
    <source>
        <strain evidence="1 2">JCP8017A</strain>
    </source>
</reference>